<sequence length="91" mass="10123">MSGSASDNKKERKAVTYPITTTDQCSHPSRPLIMAFLGIFSPCIPYDGLLPNEKNLKILRLMKTIPYNDFAASKPQHCMISNLNHTGLSQN</sequence>
<protein>
    <submittedName>
        <fullName evidence="1">Uncharacterized protein</fullName>
    </submittedName>
</protein>
<evidence type="ECO:0000313" key="2">
    <source>
        <dbReference type="Proteomes" id="UP000054721"/>
    </source>
</evidence>
<keyword evidence="2" id="KW-1185">Reference proteome</keyword>
<organism evidence="1 2">
    <name type="scientific">Trichinella nativa</name>
    <dbReference type="NCBI Taxonomy" id="6335"/>
    <lineage>
        <taxon>Eukaryota</taxon>
        <taxon>Metazoa</taxon>
        <taxon>Ecdysozoa</taxon>
        <taxon>Nematoda</taxon>
        <taxon>Enoplea</taxon>
        <taxon>Dorylaimia</taxon>
        <taxon>Trichinellida</taxon>
        <taxon>Trichinellidae</taxon>
        <taxon>Trichinella</taxon>
    </lineage>
</organism>
<evidence type="ECO:0000313" key="1">
    <source>
        <dbReference type="EMBL" id="KRZ59268.1"/>
    </source>
</evidence>
<name>A0A0V1LIF3_9BILA</name>
<accession>A0A0V1LIF3</accession>
<comment type="caution">
    <text evidence="1">The sequence shown here is derived from an EMBL/GenBank/DDBJ whole genome shotgun (WGS) entry which is preliminary data.</text>
</comment>
<gene>
    <name evidence="1" type="ORF">T02_10700</name>
</gene>
<reference evidence="1 2" key="1">
    <citation type="submission" date="2015-05" db="EMBL/GenBank/DDBJ databases">
        <title>Evolution of Trichinella species and genotypes.</title>
        <authorList>
            <person name="Korhonen P.K."/>
            <person name="Edoardo P."/>
            <person name="Giuseppe L.R."/>
            <person name="Gasser R.B."/>
        </authorList>
    </citation>
    <scope>NUCLEOTIDE SEQUENCE [LARGE SCALE GENOMIC DNA]</scope>
    <source>
        <strain evidence="1">ISS10</strain>
    </source>
</reference>
<dbReference type="EMBL" id="JYDW01000044">
    <property type="protein sequence ID" value="KRZ59268.1"/>
    <property type="molecule type" value="Genomic_DNA"/>
</dbReference>
<dbReference type="AlphaFoldDB" id="A0A0V1LIF3"/>
<dbReference type="Proteomes" id="UP000054721">
    <property type="component" value="Unassembled WGS sequence"/>
</dbReference>
<proteinExistence type="predicted"/>